<dbReference type="InterPro" id="IPR038750">
    <property type="entry name" value="YczE/YyaS-like"/>
</dbReference>
<keyword evidence="1" id="KW-0472">Membrane</keyword>
<gene>
    <name evidence="2" type="ORF">A1A1_05892</name>
</gene>
<feature type="transmembrane region" description="Helical" evidence="1">
    <location>
        <begin position="7"/>
        <end position="27"/>
    </location>
</feature>
<protein>
    <recommendedName>
        <fullName evidence="4">YitT family protein</fullName>
    </recommendedName>
</protein>
<dbReference type="PANTHER" id="PTHR40078">
    <property type="entry name" value="INTEGRAL MEMBRANE PROTEIN-RELATED"/>
    <property type="match status" value="1"/>
</dbReference>
<evidence type="ECO:0008006" key="4">
    <source>
        <dbReference type="Google" id="ProtNLM"/>
    </source>
</evidence>
<dbReference type="EMBL" id="AJYB01000015">
    <property type="protein sequence ID" value="EIM07490.1"/>
    <property type="molecule type" value="Genomic_DNA"/>
</dbReference>
<feature type="transmembrane region" description="Helical" evidence="1">
    <location>
        <begin position="105"/>
        <end position="127"/>
    </location>
</feature>
<evidence type="ECO:0000313" key="3">
    <source>
        <dbReference type="Proteomes" id="UP000004725"/>
    </source>
</evidence>
<organism evidence="2 3">
    <name type="scientific">Planococcus antarcticus DSM 14505</name>
    <dbReference type="NCBI Taxonomy" id="1185653"/>
    <lineage>
        <taxon>Bacteria</taxon>
        <taxon>Bacillati</taxon>
        <taxon>Bacillota</taxon>
        <taxon>Bacilli</taxon>
        <taxon>Bacillales</taxon>
        <taxon>Caryophanaceae</taxon>
        <taxon>Planococcus</taxon>
    </lineage>
</organism>
<dbReference type="Pfam" id="PF19700">
    <property type="entry name" value="DUF6198"/>
    <property type="match status" value="1"/>
</dbReference>
<keyword evidence="1" id="KW-1133">Transmembrane helix</keyword>
<feature type="transmembrane region" description="Helical" evidence="1">
    <location>
        <begin position="47"/>
        <end position="72"/>
    </location>
</feature>
<feature type="transmembrane region" description="Helical" evidence="1">
    <location>
        <begin position="164"/>
        <end position="188"/>
    </location>
</feature>
<comment type="caution">
    <text evidence="2">The sequence shown here is derived from an EMBL/GenBank/DDBJ whole genome shotgun (WGS) entry which is preliminary data.</text>
</comment>
<sequence length="215" mass="23054">MLMKRSLFYRWLFFIVGLIVLALGFTMTIKGSKLGIGPWDVLHVGLYLNFGLTIGTWSVIAGFALIASTAFFTRKIPQIGTFLNMLLIGIFIDVFNFLIPDIQTLVGQILVLSAGIIISGYGVGLYVSPKIGAGPRDSLMMLLVDKTGLSISIVRAGIEVGVALLGWLLGGPVGIGTIAVALLTGRIVQVSLPQFEKLLVALIGEKEEIPPVLKI</sequence>
<evidence type="ECO:0000256" key="1">
    <source>
        <dbReference type="SAM" id="Phobius"/>
    </source>
</evidence>
<keyword evidence="1" id="KW-0812">Transmembrane</keyword>
<accession>A0AA87IMD2</accession>
<name>A0AA87IMD2_9BACL</name>
<evidence type="ECO:0000313" key="2">
    <source>
        <dbReference type="EMBL" id="EIM07490.1"/>
    </source>
</evidence>
<proteinExistence type="predicted"/>
<feature type="transmembrane region" description="Helical" evidence="1">
    <location>
        <begin position="79"/>
        <end position="99"/>
    </location>
</feature>
<reference evidence="2 3" key="1">
    <citation type="journal article" date="2012" name="J. Bacteriol.">
        <title>Genome Sequence of the Antarctic Psychrophile Bacterium Planococcus antarcticus DSM 14505.</title>
        <authorList>
            <person name="Margolles A."/>
            <person name="Gueimonde M."/>
            <person name="Sanchez B."/>
        </authorList>
    </citation>
    <scope>NUCLEOTIDE SEQUENCE [LARGE SCALE GENOMIC DNA]</scope>
    <source>
        <strain evidence="2 3">DSM 14505</strain>
    </source>
</reference>
<dbReference type="Proteomes" id="UP000004725">
    <property type="component" value="Unassembled WGS sequence"/>
</dbReference>
<dbReference type="PANTHER" id="PTHR40078:SF1">
    <property type="entry name" value="INTEGRAL MEMBRANE PROTEIN"/>
    <property type="match status" value="1"/>
</dbReference>
<dbReference type="AlphaFoldDB" id="A0AA87IMD2"/>